<dbReference type="HOGENOM" id="CLU_045683_0_0_4"/>
<name>V8QTM9_9BURK</name>
<sequence length="321" mass="34689">MIKRLIHIGFLYIAVLTTNSYAAFPEKPITLIVPYASGGMSSVFGPIMAEAVQPLLGQRMIVEYKPGANGGLGAAYVAKSKPDGYTLLMGVNSTMAINPNLYDKVLYDPIKDFSPVAMLYRSANILVVKADSPFNSVQDVIDYAKQHPGKLNFGSSGKGATPHLSGEMFKKRADIQMTHVPYKGVGPALIGLIGGEVDMVFSDLSAMAHIQNGTLKPLAVTSAQRLQAAPEVPTMQEAGVKDFLISTWYSIVAPAGTPPGIVKTLNDAFSKAVQMPKVKERMAGVGMEPVPDTSSKFLEKSVKSDLDYWKRFLQEAKIEMK</sequence>
<dbReference type="PANTHER" id="PTHR42928">
    <property type="entry name" value="TRICARBOXYLATE-BINDING PROTEIN"/>
    <property type="match status" value="1"/>
</dbReference>
<dbReference type="Gene3D" id="3.40.190.150">
    <property type="entry name" value="Bordetella uptake gene, domain 1"/>
    <property type="match status" value="1"/>
</dbReference>
<organism evidence="2 3">
    <name type="scientific">Advenella kashmirensis W13003</name>
    <dbReference type="NCBI Taxonomy" id="1424334"/>
    <lineage>
        <taxon>Bacteria</taxon>
        <taxon>Pseudomonadati</taxon>
        <taxon>Pseudomonadota</taxon>
        <taxon>Betaproteobacteria</taxon>
        <taxon>Burkholderiales</taxon>
        <taxon>Alcaligenaceae</taxon>
    </lineage>
</organism>
<dbReference type="SUPFAM" id="SSF53850">
    <property type="entry name" value="Periplasmic binding protein-like II"/>
    <property type="match status" value="1"/>
</dbReference>
<dbReference type="PANTHER" id="PTHR42928:SF5">
    <property type="entry name" value="BLR1237 PROTEIN"/>
    <property type="match status" value="1"/>
</dbReference>
<comment type="similarity">
    <text evidence="1">Belongs to the UPF0065 (bug) family.</text>
</comment>
<dbReference type="CDD" id="cd07012">
    <property type="entry name" value="PBP2_Bug_TTT"/>
    <property type="match status" value="1"/>
</dbReference>
<dbReference type="PIRSF" id="PIRSF017082">
    <property type="entry name" value="YflP"/>
    <property type="match status" value="1"/>
</dbReference>
<dbReference type="RefSeq" id="WP_024004491.1">
    <property type="nucleotide sequence ID" value="NZ_KI650979.1"/>
</dbReference>
<dbReference type="Pfam" id="PF03401">
    <property type="entry name" value="TctC"/>
    <property type="match status" value="1"/>
</dbReference>
<evidence type="ECO:0000313" key="3">
    <source>
        <dbReference type="Proteomes" id="UP000018733"/>
    </source>
</evidence>
<dbReference type="Proteomes" id="UP000018733">
    <property type="component" value="Unassembled WGS sequence"/>
</dbReference>
<protein>
    <submittedName>
        <fullName evidence="2">MFS transporter</fullName>
    </submittedName>
</protein>
<dbReference type="InterPro" id="IPR005064">
    <property type="entry name" value="BUG"/>
</dbReference>
<comment type="caution">
    <text evidence="2">The sequence shown here is derived from an EMBL/GenBank/DDBJ whole genome shotgun (WGS) entry which is preliminary data.</text>
</comment>
<dbReference type="STRING" id="1424334.W822_07555"/>
<evidence type="ECO:0000256" key="1">
    <source>
        <dbReference type="ARBA" id="ARBA00006987"/>
    </source>
</evidence>
<evidence type="ECO:0000313" key="2">
    <source>
        <dbReference type="EMBL" id="ETF02698.1"/>
    </source>
</evidence>
<dbReference type="PATRIC" id="fig|1424334.3.peg.1512"/>
<reference evidence="2 3" key="1">
    <citation type="journal article" date="2014" name="Genome Announc.">
        <title>Draft Genome Sequence of Advenella kashmirensis Strain W13003, a Polycyclic Aromatic Hydrocarbon-Degrading Bacterium.</title>
        <authorList>
            <person name="Wang X."/>
            <person name="Jin D."/>
            <person name="Zhou L."/>
            <person name="Wu L."/>
            <person name="An W."/>
            <person name="Zhao L."/>
        </authorList>
    </citation>
    <scope>NUCLEOTIDE SEQUENCE [LARGE SCALE GENOMIC DNA]</scope>
    <source>
        <strain evidence="2 3">W13003</strain>
    </source>
</reference>
<dbReference type="InterPro" id="IPR042100">
    <property type="entry name" value="Bug_dom1"/>
</dbReference>
<dbReference type="OrthoDB" id="8681540at2"/>
<dbReference type="EMBL" id="AYXT01000009">
    <property type="protein sequence ID" value="ETF02698.1"/>
    <property type="molecule type" value="Genomic_DNA"/>
</dbReference>
<dbReference type="eggNOG" id="COG3181">
    <property type="taxonomic scope" value="Bacteria"/>
</dbReference>
<proteinExistence type="inferred from homology"/>
<accession>V8QTM9</accession>
<dbReference type="AlphaFoldDB" id="V8QTM9"/>
<dbReference type="Gene3D" id="3.40.190.10">
    <property type="entry name" value="Periplasmic binding protein-like II"/>
    <property type="match status" value="1"/>
</dbReference>
<gene>
    <name evidence="2" type="ORF">W822_07555</name>
</gene>
<keyword evidence="3" id="KW-1185">Reference proteome</keyword>